<feature type="domain" description="HTH araC/xylS-type" evidence="4">
    <location>
        <begin position="186"/>
        <end position="284"/>
    </location>
</feature>
<dbReference type="Pfam" id="PF02311">
    <property type="entry name" value="AraC_binding"/>
    <property type="match status" value="1"/>
</dbReference>
<accession>A0A4Y6V0K0</accession>
<dbReference type="SUPFAM" id="SSF46689">
    <property type="entry name" value="Homeodomain-like"/>
    <property type="match status" value="2"/>
</dbReference>
<organism evidence="5 6">
    <name type="scientific">Saccharibacillus brassicae</name>
    <dbReference type="NCBI Taxonomy" id="2583377"/>
    <lineage>
        <taxon>Bacteria</taxon>
        <taxon>Bacillati</taxon>
        <taxon>Bacillota</taxon>
        <taxon>Bacilli</taxon>
        <taxon>Bacillales</taxon>
        <taxon>Paenibacillaceae</taxon>
        <taxon>Saccharibacillus</taxon>
    </lineage>
</organism>
<keyword evidence="3" id="KW-0804">Transcription</keyword>
<dbReference type="PANTHER" id="PTHR43280">
    <property type="entry name" value="ARAC-FAMILY TRANSCRIPTIONAL REGULATOR"/>
    <property type="match status" value="1"/>
</dbReference>
<dbReference type="Pfam" id="PF12833">
    <property type="entry name" value="HTH_18"/>
    <property type="match status" value="1"/>
</dbReference>
<gene>
    <name evidence="5" type="ORF">FFV09_23255</name>
</gene>
<evidence type="ECO:0000313" key="5">
    <source>
        <dbReference type="EMBL" id="QDH23523.1"/>
    </source>
</evidence>
<dbReference type="OrthoDB" id="506156at2"/>
<protein>
    <submittedName>
        <fullName evidence="5">Helix-turn-helix domain-containing protein</fullName>
    </submittedName>
</protein>
<dbReference type="PROSITE" id="PS01124">
    <property type="entry name" value="HTH_ARAC_FAMILY_2"/>
    <property type="match status" value="1"/>
</dbReference>
<dbReference type="Gene3D" id="1.10.10.60">
    <property type="entry name" value="Homeodomain-like"/>
    <property type="match status" value="2"/>
</dbReference>
<dbReference type="InterPro" id="IPR014710">
    <property type="entry name" value="RmlC-like_jellyroll"/>
</dbReference>
<dbReference type="EMBL" id="CP041217">
    <property type="protein sequence ID" value="QDH23523.1"/>
    <property type="molecule type" value="Genomic_DNA"/>
</dbReference>
<dbReference type="InterPro" id="IPR037923">
    <property type="entry name" value="HTH-like"/>
</dbReference>
<dbReference type="GO" id="GO:0003700">
    <property type="term" value="F:DNA-binding transcription factor activity"/>
    <property type="evidence" value="ECO:0007669"/>
    <property type="project" value="InterPro"/>
</dbReference>
<dbReference type="RefSeq" id="WP_141450101.1">
    <property type="nucleotide sequence ID" value="NZ_CP041217.1"/>
</dbReference>
<dbReference type="KEGG" id="saca:FFV09_23255"/>
<dbReference type="InterPro" id="IPR003313">
    <property type="entry name" value="AraC-bd"/>
</dbReference>
<reference evidence="5 6" key="1">
    <citation type="submission" date="2019-06" db="EMBL/GenBank/DDBJ databases">
        <title>Saccharibacillus brassicae sp. nov., an endophytic bacterium isolated from Chinese cabbage seeds (Brassica pekinensis).</title>
        <authorList>
            <person name="Jiang L."/>
            <person name="Lee J."/>
            <person name="Kim S.W."/>
        </authorList>
    </citation>
    <scope>NUCLEOTIDE SEQUENCE [LARGE SCALE GENOMIC DNA]</scope>
    <source>
        <strain evidence="6">KCTC 43072 / ATSA2</strain>
    </source>
</reference>
<dbReference type="InterPro" id="IPR018060">
    <property type="entry name" value="HTH_AraC"/>
</dbReference>
<dbReference type="SUPFAM" id="SSF51215">
    <property type="entry name" value="Regulatory protein AraC"/>
    <property type="match status" value="1"/>
</dbReference>
<keyword evidence="6" id="KW-1185">Reference proteome</keyword>
<keyword evidence="2" id="KW-0238">DNA-binding</keyword>
<evidence type="ECO:0000256" key="1">
    <source>
        <dbReference type="ARBA" id="ARBA00023015"/>
    </source>
</evidence>
<dbReference type="InterPro" id="IPR009057">
    <property type="entry name" value="Homeodomain-like_sf"/>
</dbReference>
<dbReference type="SMART" id="SM00342">
    <property type="entry name" value="HTH_ARAC"/>
    <property type="match status" value="1"/>
</dbReference>
<dbReference type="Proteomes" id="UP000316968">
    <property type="component" value="Chromosome"/>
</dbReference>
<proteinExistence type="predicted"/>
<dbReference type="AlphaFoldDB" id="A0A4Y6V0K0"/>
<evidence type="ECO:0000313" key="6">
    <source>
        <dbReference type="Proteomes" id="UP000316968"/>
    </source>
</evidence>
<sequence>MQLQQLPDLLHYGESKDPVRVEFDRRIGYFSMLQNHYHASCELYYLFSGERNYFVKDSAYRIRAGDLVLIDSNAVHKSTDSGIPDHERVVLYFSAAYFDEYPPEERALLRKPFTRGSALLPLNLQEKLRAEELLLSLLRELHDRPPGYRLHVRHMAGELLLLVARASGKSDLRPRLQPTPVRLKIAEIVRHINQHFAEPLELDELARRFYISRSHLSRTFKEVTGFGFAEYVNLTRVREAQRLLRETRHSVTLVSELAGFDNFSHFGKMFKRLSGASPREYRNMDRPGGAAD</sequence>
<dbReference type="Gene3D" id="2.60.120.10">
    <property type="entry name" value="Jelly Rolls"/>
    <property type="match status" value="1"/>
</dbReference>
<evidence type="ECO:0000259" key="4">
    <source>
        <dbReference type="PROSITE" id="PS01124"/>
    </source>
</evidence>
<dbReference type="GO" id="GO:0043565">
    <property type="term" value="F:sequence-specific DNA binding"/>
    <property type="evidence" value="ECO:0007669"/>
    <property type="project" value="InterPro"/>
</dbReference>
<evidence type="ECO:0000256" key="3">
    <source>
        <dbReference type="ARBA" id="ARBA00023163"/>
    </source>
</evidence>
<name>A0A4Y6V0K0_SACBS</name>
<evidence type="ECO:0000256" key="2">
    <source>
        <dbReference type="ARBA" id="ARBA00023125"/>
    </source>
</evidence>
<dbReference type="PANTHER" id="PTHR43280:SF28">
    <property type="entry name" value="HTH-TYPE TRANSCRIPTIONAL ACTIVATOR RHAS"/>
    <property type="match status" value="1"/>
</dbReference>
<keyword evidence="1" id="KW-0805">Transcription regulation</keyword>